<accession>A0A6G1HKB7</accession>
<organism evidence="1 2">
    <name type="scientific">Trichodelitschia bisporula</name>
    <dbReference type="NCBI Taxonomy" id="703511"/>
    <lineage>
        <taxon>Eukaryota</taxon>
        <taxon>Fungi</taxon>
        <taxon>Dikarya</taxon>
        <taxon>Ascomycota</taxon>
        <taxon>Pezizomycotina</taxon>
        <taxon>Dothideomycetes</taxon>
        <taxon>Dothideomycetes incertae sedis</taxon>
        <taxon>Phaeotrichales</taxon>
        <taxon>Phaeotrichaceae</taxon>
        <taxon>Trichodelitschia</taxon>
    </lineage>
</organism>
<dbReference type="AlphaFoldDB" id="A0A6G1HKB7"/>
<evidence type="ECO:0000313" key="2">
    <source>
        <dbReference type="Proteomes" id="UP000799640"/>
    </source>
</evidence>
<protein>
    <submittedName>
        <fullName evidence="1">Uncharacterized protein</fullName>
    </submittedName>
</protein>
<reference evidence="1" key="1">
    <citation type="journal article" date="2020" name="Stud. Mycol.">
        <title>101 Dothideomycetes genomes: a test case for predicting lifestyles and emergence of pathogens.</title>
        <authorList>
            <person name="Haridas S."/>
            <person name="Albert R."/>
            <person name="Binder M."/>
            <person name="Bloem J."/>
            <person name="Labutti K."/>
            <person name="Salamov A."/>
            <person name="Andreopoulos B."/>
            <person name="Baker S."/>
            <person name="Barry K."/>
            <person name="Bills G."/>
            <person name="Bluhm B."/>
            <person name="Cannon C."/>
            <person name="Castanera R."/>
            <person name="Culley D."/>
            <person name="Daum C."/>
            <person name="Ezra D."/>
            <person name="Gonzalez J."/>
            <person name="Henrissat B."/>
            <person name="Kuo A."/>
            <person name="Liang C."/>
            <person name="Lipzen A."/>
            <person name="Lutzoni F."/>
            <person name="Magnuson J."/>
            <person name="Mondo S."/>
            <person name="Nolan M."/>
            <person name="Ohm R."/>
            <person name="Pangilinan J."/>
            <person name="Park H.-J."/>
            <person name="Ramirez L."/>
            <person name="Alfaro M."/>
            <person name="Sun H."/>
            <person name="Tritt A."/>
            <person name="Yoshinaga Y."/>
            <person name="Zwiers L.-H."/>
            <person name="Turgeon B."/>
            <person name="Goodwin S."/>
            <person name="Spatafora J."/>
            <person name="Crous P."/>
            <person name="Grigoriev I."/>
        </authorList>
    </citation>
    <scope>NUCLEOTIDE SEQUENCE</scope>
    <source>
        <strain evidence="1">CBS 262.69</strain>
    </source>
</reference>
<name>A0A6G1HKB7_9PEZI</name>
<sequence>MGCSLHINSCSDQPHHHQTIHQHQPLSTLTVLVYRSQVIVMVKMHHSKFQPNQHYHLSSPFLILVSQHPSRYVPPTSDLRRLCREPSSAITKQACLPSVPNTLNGERSLIVCFPPKSSDNHLDDIGIKMLALLLRLEFNHVYCLYVPPGPRVVENTLFGRLKP</sequence>
<evidence type="ECO:0000313" key="1">
    <source>
        <dbReference type="EMBL" id="KAF2396432.1"/>
    </source>
</evidence>
<keyword evidence="2" id="KW-1185">Reference proteome</keyword>
<dbReference type="Proteomes" id="UP000799640">
    <property type="component" value="Unassembled WGS sequence"/>
</dbReference>
<gene>
    <name evidence="1" type="ORF">EJ06DRAFT_239469</name>
</gene>
<proteinExistence type="predicted"/>
<dbReference type="EMBL" id="ML996707">
    <property type="protein sequence ID" value="KAF2396432.1"/>
    <property type="molecule type" value="Genomic_DNA"/>
</dbReference>